<comment type="caution">
    <text evidence="2">The sequence shown here is derived from an EMBL/GenBank/DDBJ whole genome shotgun (WGS) entry which is preliminary data.</text>
</comment>
<feature type="coiled-coil region" evidence="1">
    <location>
        <begin position="40"/>
        <end position="71"/>
    </location>
</feature>
<keyword evidence="1" id="KW-0175">Coiled coil</keyword>
<dbReference type="Gene3D" id="3.30.160.170">
    <property type="entry name" value="FlaG-like"/>
    <property type="match status" value="1"/>
</dbReference>
<keyword evidence="2" id="KW-0282">Flagellum</keyword>
<dbReference type="Proteomes" id="UP000586305">
    <property type="component" value="Unassembled WGS sequence"/>
</dbReference>
<keyword evidence="2" id="KW-0969">Cilium</keyword>
<dbReference type="SUPFAM" id="SSF160214">
    <property type="entry name" value="FlaG-like"/>
    <property type="match status" value="1"/>
</dbReference>
<proteinExistence type="predicted"/>
<dbReference type="InterPro" id="IPR005186">
    <property type="entry name" value="FlaG"/>
</dbReference>
<reference evidence="2 3" key="1">
    <citation type="submission" date="2020-04" db="EMBL/GenBank/DDBJ databases">
        <title>Pseudoalteromonas caenipelagi sp. nov., isolated from a tidal flat.</title>
        <authorList>
            <person name="Park S."/>
            <person name="Yoon J.-H."/>
        </authorList>
    </citation>
    <scope>NUCLEOTIDE SEQUENCE [LARGE SCALE GENOMIC DNA]</scope>
    <source>
        <strain evidence="2 3">JBTF-M23</strain>
    </source>
</reference>
<evidence type="ECO:0000313" key="3">
    <source>
        <dbReference type="Proteomes" id="UP000586305"/>
    </source>
</evidence>
<sequence length="136" mass="15254">MSDFDVSKSNVGILTSVITKDKDASSVEFQRPVEDTAKLAKQQQESSENLAQERQALLDDVKKNLDKLNEVLPITSTNLSFEFDETGSPPFIRVIDRGNDEVIREIPSEEFREVAKALDEFADKLANKGFLFNETA</sequence>
<gene>
    <name evidence="2" type="ORF">HG263_09555</name>
</gene>
<keyword evidence="2" id="KW-0966">Cell projection</keyword>
<dbReference type="PANTHER" id="PTHR37166">
    <property type="entry name" value="PROTEIN FLAG"/>
    <property type="match status" value="1"/>
</dbReference>
<name>A0A849VBW7_9GAMM</name>
<evidence type="ECO:0000313" key="2">
    <source>
        <dbReference type="EMBL" id="NOU50776.1"/>
    </source>
</evidence>
<dbReference type="InterPro" id="IPR035924">
    <property type="entry name" value="FlaG-like_sf"/>
</dbReference>
<evidence type="ECO:0000256" key="1">
    <source>
        <dbReference type="SAM" id="Coils"/>
    </source>
</evidence>
<dbReference type="Pfam" id="PF03646">
    <property type="entry name" value="FlaG"/>
    <property type="match status" value="1"/>
</dbReference>
<keyword evidence="3" id="KW-1185">Reference proteome</keyword>
<organism evidence="2 3">
    <name type="scientific">Pseudoalteromonas caenipelagi</name>
    <dbReference type="NCBI Taxonomy" id="2726988"/>
    <lineage>
        <taxon>Bacteria</taxon>
        <taxon>Pseudomonadati</taxon>
        <taxon>Pseudomonadota</taxon>
        <taxon>Gammaproteobacteria</taxon>
        <taxon>Alteromonadales</taxon>
        <taxon>Pseudoalteromonadaceae</taxon>
        <taxon>Pseudoalteromonas</taxon>
    </lineage>
</organism>
<protein>
    <submittedName>
        <fullName evidence="2">Flagellar protein FlaG</fullName>
    </submittedName>
</protein>
<accession>A0A849VBW7</accession>
<dbReference type="EMBL" id="JABBPG010000003">
    <property type="protein sequence ID" value="NOU50776.1"/>
    <property type="molecule type" value="Genomic_DNA"/>
</dbReference>
<dbReference type="PANTHER" id="PTHR37166:SF1">
    <property type="entry name" value="PROTEIN FLAG"/>
    <property type="match status" value="1"/>
</dbReference>
<dbReference type="AlphaFoldDB" id="A0A849VBW7"/>
<dbReference type="RefSeq" id="WP_171625854.1">
    <property type="nucleotide sequence ID" value="NZ_JABBPG010000003.1"/>
</dbReference>